<dbReference type="InterPro" id="IPR001387">
    <property type="entry name" value="Cro/C1-type_HTH"/>
</dbReference>
<accession>A0A1A9RL78</accession>
<gene>
    <name evidence="5" type="ORF">A7P90_03545</name>
</gene>
<evidence type="ECO:0000256" key="3">
    <source>
        <dbReference type="ARBA" id="ARBA00023163"/>
    </source>
</evidence>
<reference evidence="6" key="1">
    <citation type="submission" date="2016-05" db="EMBL/GenBank/DDBJ databases">
        <title>Draft genome of Corynebacterium afermentans subsp. afermentans LCDC 88199T.</title>
        <authorList>
            <person name="Bernier A.-M."/>
            <person name="Bernard K."/>
        </authorList>
    </citation>
    <scope>NUCLEOTIDE SEQUENCE [LARGE SCALE GENOMIC DNA]</scope>
    <source>
        <strain evidence="6">NML04-0072</strain>
    </source>
</reference>
<dbReference type="InterPro" id="IPR010982">
    <property type="entry name" value="Lambda_DNA-bd_dom_sf"/>
</dbReference>
<evidence type="ECO:0000313" key="5">
    <source>
        <dbReference type="EMBL" id="OAM20764.1"/>
    </source>
</evidence>
<sequence>MKQSIDASGLSLDEVAKKSFVPKERLEKYLTGTKLPYVEDGENLAEALKISVEWLRYGDNPEIPPIGSRVLVSDDPPANDAYFRIPIYDVKLSAGNGNATWIEREDDDNPLLFRPGWLKVKGLQRKYLRGMYVRGDSMEPLLMHWDTIVIDASDTEAADGEVYAVCYQGKLYIKELRNTGDAVQLVSRNPKYDPIEIPNGSDVQFQVLGRMVWRGG</sequence>
<evidence type="ECO:0000313" key="6">
    <source>
        <dbReference type="Proteomes" id="UP000077589"/>
    </source>
</evidence>
<keyword evidence="2" id="KW-0238">DNA-binding</keyword>
<keyword evidence="1" id="KW-0805">Transcription regulation</keyword>
<dbReference type="Proteomes" id="UP000077589">
    <property type="component" value="Unassembled WGS sequence"/>
</dbReference>
<dbReference type="SUPFAM" id="SSF51306">
    <property type="entry name" value="LexA/Signal peptidase"/>
    <property type="match status" value="1"/>
</dbReference>
<name>A0A1A9RL78_EIKCO</name>
<dbReference type="SUPFAM" id="SSF47413">
    <property type="entry name" value="lambda repressor-like DNA-binding domains"/>
    <property type="match status" value="1"/>
</dbReference>
<organism evidence="5 6">
    <name type="scientific">Eikenella corrodens</name>
    <dbReference type="NCBI Taxonomy" id="539"/>
    <lineage>
        <taxon>Bacteria</taxon>
        <taxon>Pseudomonadati</taxon>
        <taxon>Pseudomonadota</taxon>
        <taxon>Betaproteobacteria</taxon>
        <taxon>Neisseriales</taxon>
        <taxon>Neisseriaceae</taxon>
        <taxon>Eikenella</taxon>
    </lineage>
</organism>
<dbReference type="PANTHER" id="PTHR40661:SF3">
    <property type="entry name" value="FELS-1 PROPHAGE TRANSCRIPTIONAL REGULATOR"/>
    <property type="match status" value="1"/>
</dbReference>
<feature type="domain" description="HTH cro/C1-type" evidence="4">
    <location>
        <begin position="1"/>
        <end position="55"/>
    </location>
</feature>
<evidence type="ECO:0000256" key="2">
    <source>
        <dbReference type="ARBA" id="ARBA00023125"/>
    </source>
</evidence>
<dbReference type="Pfam" id="PF00717">
    <property type="entry name" value="Peptidase_S24"/>
    <property type="match status" value="1"/>
</dbReference>
<protein>
    <recommendedName>
        <fullName evidence="4">HTH cro/C1-type domain-containing protein</fullName>
    </recommendedName>
</protein>
<dbReference type="Gene3D" id="1.10.260.40">
    <property type="entry name" value="lambda repressor-like DNA-binding domains"/>
    <property type="match status" value="1"/>
</dbReference>
<dbReference type="InterPro" id="IPR036286">
    <property type="entry name" value="LexA/Signal_pep-like_sf"/>
</dbReference>
<dbReference type="AlphaFoldDB" id="A0A1A9RL78"/>
<proteinExistence type="predicted"/>
<dbReference type="InterPro" id="IPR039418">
    <property type="entry name" value="LexA-like"/>
</dbReference>
<comment type="caution">
    <text evidence="5">The sequence shown here is derived from an EMBL/GenBank/DDBJ whole genome shotgun (WGS) entry which is preliminary data.</text>
</comment>
<dbReference type="CDD" id="cd06529">
    <property type="entry name" value="S24_LexA-like"/>
    <property type="match status" value="1"/>
</dbReference>
<dbReference type="PROSITE" id="PS50943">
    <property type="entry name" value="HTH_CROC1"/>
    <property type="match status" value="1"/>
</dbReference>
<keyword evidence="3" id="KW-0804">Transcription</keyword>
<dbReference type="Gene3D" id="2.10.109.10">
    <property type="entry name" value="Umud Fragment, subunit A"/>
    <property type="match status" value="1"/>
</dbReference>
<dbReference type="InterPro" id="IPR015927">
    <property type="entry name" value="Peptidase_S24_S26A/B/C"/>
</dbReference>
<evidence type="ECO:0000256" key="1">
    <source>
        <dbReference type="ARBA" id="ARBA00023015"/>
    </source>
</evidence>
<dbReference type="CDD" id="cd00093">
    <property type="entry name" value="HTH_XRE"/>
    <property type="match status" value="1"/>
</dbReference>
<dbReference type="PANTHER" id="PTHR40661">
    <property type="match status" value="1"/>
</dbReference>
<dbReference type="GO" id="GO:0003677">
    <property type="term" value="F:DNA binding"/>
    <property type="evidence" value="ECO:0007669"/>
    <property type="project" value="UniProtKB-KW"/>
</dbReference>
<dbReference type="EMBL" id="LXSG01000023">
    <property type="protein sequence ID" value="OAM20764.1"/>
    <property type="molecule type" value="Genomic_DNA"/>
</dbReference>
<evidence type="ECO:0000259" key="4">
    <source>
        <dbReference type="PROSITE" id="PS50943"/>
    </source>
</evidence>